<dbReference type="EMBL" id="BAABBA010000002">
    <property type="protein sequence ID" value="GAA4286187.1"/>
    <property type="molecule type" value="Genomic_DNA"/>
</dbReference>
<comment type="caution">
    <text evidence="3">The sequence shown here is derived from an EMBL/GenBank/DDBJ whole genome shotgun (WGS) entry which is preliminary data.</text>
</comment>
<sequence length="214" mass="21814">MRVAAVVLALVAALLPASCSGRPDPAPDAATSQAGAVRLAVVGDSITEADSPDFDAGRLGPQSWVHHAVGDGVVLAGGWARWGATTAQMAAAVEPVEADVLVIVAGTNDVGSGEPAECTRDNLRRVAEVVGAQRVVLSAVPPIDAAPHLATELNVELEDLAAEERWEWVDAPAGLRQGGRFAEGMASDGLHPTEAGARVLGEAIREVVLDGGGQ</sequence>
<dbReference type="PANTHER" id="PTHR30383">
    <property type="entry name" value="THIOESTERASE 1/PROTEASE 1/LYSOPHOSPHOLIPASE L1"/>
    <property type="match status" value="1"/>
</dbReference>
<dbReference type="Pfam" id="PF13472">
    <property type="entry name" value="Lipase_GDSL_2"/>
    <property type="match status" value="1"/>
</dbReference>
<evidence type="ECO:0000256" key="1">
    <source>
        <dbReference type="SAM" id="SignalP"/>
    </source>
</evidence>
<feature type="domain" description="SGNH hydrolase-type esterase" evidence="2">
    <location>
        <begin position="41"/>
        <end position="198"/>
    </location>
</feature>
<reference evidence="4" key="1">
    <citation type="journal article" date="2019" name="Int. J. Syst. Evol. Microbiol.">
        <title>The Global Catalogue of Microorganisms (GCM) 10K type strain sequencing project: providing services to taxonomists for standard genome sequencing and annotation.</title>
        <authorList>
            <consortium name="The Broad Institute Genomics Platform"/>
            <consortium name="The Broad Institute Genome Sequencing Center for Infectious Disease"/>
            <person name="Wu L."/>
            <person name="Ma J."/>
        </authorList>
    </citation>
    <scope>NUCLEOTIDE SEQUENCE [LARGE SCALE GENOMIC DNA]</scope>
    <source>
        <strain evidence="4">JCM 17459</strain>
    </source>
</reference>
<dbReference type="InterPro" id="IPR051532">
    <property type="entry name" value="Ester_Hydrolysis_Enzymes"/>
</dbReference>
<dbReference type="Proteomes" id="UP001499841">
    <property type="component" value="Unassembled WGS sequence"/>
</dbReference>
<feature type="signal peptide" evidence="1">
    <location>
        <begin position="1"/>
        <end position="19"/>
    </location>
</feature>
<organism evidence="3 4">
    <name type="scientific">Georgenia daeguensis</name>
    <dbReference type="NCBI Taxonomy" id="908355"/>
    <lineage>
        <taxon>Bacteria</taxon>
        <taxon>Bacillati</taxon>
        <taxon>Actinomycetota</taxon>
        <taxon>Actinomycetes</taxon>
        <taxon>Micrococcales</taxon>
        <taxon>Bogoriellaceae</taxon>
        <taxon>Georgenia</taxon>
    </lineage>
</organism>
<dbReference type="Gene3D" id="3.40.50.1110">
    <property type="entry name" value="SGNH hydrolase"/>
    <property type="match status" value="1"/>
</dbReference>
<dbReference type="PANTHER" id="PTHR30383:SF5">
    <property type="entry name" value="SGNH HYDROLASE-TYPE ESTERASE DOMAIN-CONTAINING PROTEIN"/>
    <property type="match status" value="1"/>
</dbReference>
<evidence type="ECO:0000313" key="3">
    <source>
        <dbReference type="EMBL" id="GAA4286187.1"/>
    </source>
</evidence>
<evidence type="ECO:0000313" key="4">
    <source>
        <dbReference type="Proteomes" id="UP001499841"/>
    </source>
</evidence>
<accession>A0ABP8EQF0</accession>
<feature type="chain" id="PRO_5047162133" description="SGNH hydrolase-type esterase domain-containing protein" evidence="1">
    <location>
        <begin position="20"/>
        <end position="214"/>
    </location>
</feature>
<keyword evidence="4" id="KW-1185">Reference proteome</keyword>
<evidence type="ECO:0000259" key="2">
    <source>
        <dbReference type="Pfam" id="PF13472"/>
    </source>
</evidence>
<dbReference type="InterPro" id="IPR013830">
    <property type="entry name" value="SGNH_hydro"/>
</dbReference>
<keyword evidence="1" id="KW-0732">Signal</keyword>
<dbReference type="InterPro" id="IPR036514">
    <property type="entry name" value="SGNH_hydro_sf"/>
</dbReference>
<gene>
    <name evidence="3" type="ORF">GCM10022262_05460</name>
</gene>
<proteinExistence type="predicted"/>
<dbReference type="SUPFAM" id="SSF52266">
    <property type="entry name" value="SGNH hydrolase"/>
    <property type="match status" value="1"/>
</dbReference>
<protein>
    <recommendedName>
        <fullName evidence="2">SGNH hydrolase-type esterase domain-containing protein</fullName>
    </recommendedName>
</protein>
<name>A0ABP8EQF0_9MICO</name>